<dbReference type="SUPFAM" id="SSF49363">
    <property type="entry name" value="Purple acid phosphatase, N-terminal domain"/>
    <property type="match status" value="1"/>
</dbReference>
<accession>A0ABQ0JSN5</accession>
<sequence length="451" mass="48314">MKNTSFIPVYCLIIICSIFGLWINLAFATPLPVVATTCEATDVTSNSATLHGKVGNYTGDPVQLTIWFMYGTARDNYSDTSTSATQIVSGGTTIPVGIGISGLSPNTTYYYRIVEQSNEFGESMGREKSFTTLSATPTVTVTPTPFPTSNCTIPGRVINAITKKGIKNAWISGTSSYVATTDADGYYSWYDDNESRLELCCGGAYTLTASADGYKSLSQLIDIEPCSPRTLDFELQPITTPTPIVTPTPWLITEDATNITSNSATLNATVPLVVGYIYFEYGTVSGSYASSVDAVREDISDKVNANIIGLSPATTYYNRVVVFEKPPGGYTYGNEKSFTTLAATPTVTPTPVCEAETIEAFPKTLKLRKEESGNMTVTVTSSEGCPVAGETVTSKIKSGKKRISISPQSTDTNVNGQAIFTITATKKTGNAKVKFETTSGLKTTVTVKVRR</sequence>
<comment type="caution">
    <text evidence="1">The sequence shown here is derived from an EMBL/GenBank/DDBJ whole genome shotgun (WGS) entry which is preliminary data.</text>
</comment>
<dbReference type="InterPro" id="IPR008969">
    <property type="entry name" value="CarboxyPept-like_regulatory"/>
</dbReference>
<dbReference type="InterPro" id="IPR013783">
    <property type="entry name" value="Ig-like_fold"/>
</dbReference>
<dbReference type="Gene3D" id="2.60.40.10">
    <property type="entry name" value="Immunoglobulins"/>
    <property type="match status" value="1"/>
</dbReference>
<proteinExistence type="predicted"/>
<organism evidence="1 2">
    <name type="scientific">Candidatus Brocadia sinica JPN1</name>
    <dbReference type="NCBI Taxonomy" id="1197129"/>
    <lineage>
        <taxon>Bacteria</taxon>
        <taxon>Pseudomonadati</taxon>
        <taxon>Planctomycetota</taxon>
        <taxon>Candidatus Brocadiia</taxon>
        <taxon>Candidatus Brocadiales</taxon>
        <taxon>Candidatus Brocadiaceae</taxon>
        <taxon>Candidatus Brocadia</taxon>
    </lineage>
</organism>
<dbReference type="InterPro" id="IPR008964">
    <property type="entry name" value="Invasin/intimin_cell_adhesion"/>
</dbReference>
<evidence type="ECO:0008006" key="3">
    <source>
        <dbReference type="Google" id="ProtNLM"/>
    </source>
</evidence>
<dbReference type="InterPro" id="IPR008963">
    <property type="entry name" value="Purple_acid_Pase-like_N"/>
</dbReference>
<dbReference type="EMBL" id="BAFN01000001">
    <property type="protein sequence ID" value="GAN31738.1"/>
    <property type="molecule type" value="Genomic_DNA"/>
</dbReference>
<dbReference type="Proteomes" id="UP000032309">
    <property type="component" value="Unassembled WGS sequence"/>
</dbReference>
<name>A0ABQ0JSN5_9BACT</name>
<protein>
    <recommendedName>
        <fullName evidence="3">Fibronectin type-III domain-containing protein</fullName>
    </recommendedName>
</protein>
<dbReference type="RefSeq" id="WP_052561595.1">
    <property type="nucleotide sequence ID" value="NZ_BAFN01000001.1"/>
</dbReference>
<dbReference type="SUPFAM" id="SSF49464">
    <property type="entry name" value="Carboxypeptidase regulatory domain-like"/>
    <property type="match status" value="1"/>
</dbReference>
<dbReference type="SUPFAM" id="SSF49373">
    <property type="entry name" value="Invasin/intimin cell-adhesion fragments"/>
    <property type="match status" value="1"/>
</dbReference>
<keyword evidence="2" id="KW-1185">Reference proteome</keyword>
<evidence type="ECO:0000313" key="1">
    <source>
        <dbReference type="EMBL" id="GAN31738.1"/>
    </source>
</evidence>
<evidence type="ECO:0000313" key="2">
    <source>
        <dbReference type="Proteomes" id="UP000032309"/>
    </source>
</evidence>
<reference evidence="2" key="1">
    <citation type="journal article" date="2015" name="Genome Announc.">
        <title>Draft Genome Sequence of an Anaerobic Ammonium-Oxidizing Bacterium, "Candidatus Brocadia sinica".</title>
        <authorList>
            <person name="Oshiki M."/>
            <person name="Shinyako-Hata K."/>
            <person name="Satoh H."/>
            <person name="Okabe S."/>
        </authorList>
    </citation>
    <scope>NUCLEOTIDE SEQUENCE [LARGE SCALE GENOMIC DNA]</scope>
    <source>
        <strain evidence="2">JPN1</strain>
    </source>
</reference>
<gene>
    <name evidence="1" type="ORF">BROSI_A0242</name>
</gene>
<dbReference type="Gene3D" id="2.60.40.1120">
    <property type="entry name" value="Carboxypeptidase-like, regulatory domain"/>
    <property type="match status" value="1"/>
</dbReference>